<dbReference type="PANTHER" id="PTHR34136:SF1">
    <property type="entry name" value="UDP-N-ACETYL-D-MANNOSAMINURONIC ACID TRANSFERASE"/>
    <property type="match status" value="1"/>
</dbReference>
<evidence type="ECO:0000256" key="2">
    <source>
        <dbReference type="ARBA" id="ARBA00022679"/>
    </source>
</evidence>
<gene>
    <name evidence="3" type="ORF">CAter282_2965</name>
</gene>
<dbReference type="AlphaFoldDB" id="A0A127PSN6"/>
<protein>
    <submittedName>
        <fullName evidence="3">Glycosyltransferase, WecB/TagA/CpsF family protein</fullName>
        <ecNumber evidence="3">2.4.1.-</ecNumber>
    </submittedName>
</protein>
<dbReference type="InterPro" id="IPR004629">
    <property type="entry name" value="WecG_TagA_CpsF"/>
</dbReference>
<keyword evidence="4" id="KW-1185">Reference proteome</keyword>
<dbReference type="CDD" id="cd06533">
    <property type="entry name" value="Glyco_transf_WecG_TagA"/>
    <property type="match status" value="1"/>
</dbReference>
<evidence type="ECO:0000256" key="1">
    <source>
        <dbReference type="ARBA" id="ARBA00022676"/>
    </source>
</evidence>
<organism evidence="3 4">
    <name type="scientific">Collimonas arenae</name>
    <dbReference type="NCBI Taxonomy" id="279058"/>
    <lineage>
        <taxon>Bacteria</taxon>
        <taxon>Pseudomonadati</taxon>
        <taxon>Pseudomonadota</taxon>
        <taxon>Betaproteobacteria</taxon>
        <taxon>Burkholderiales</taxon>
        <taxon>Oxalobacteraceae</taxon>
        <taxon>Collimonas</taxon>
    </lineage>
</organism>
<accession>A0A127PSN6</accession>
<sequence length="248" mass="28125">MSVEKIIPIAGFPVVNTTSPALSRYLLRTVRANKKATLLFANTNFIVQCRYLLDKIKRGSVTIVNDGVGMDIAAYLFLREAFSENLNGTDFVPHLFSAARKPLRVFMLGGKPEILKRSVEHVNNMLNQEVVGSCDGYDGMASNHAMLVDSINKSRAEIVLVALGNPIQEEWILANRQALTANVVIGVGALFDFWSGDKPRAPRLVQRTRLEWLYRLCLEPRRLLRRYTVDIMRFLILCRKYREGKRQA</sequence>
<dbReference type="GO" id="GO:0016758">
    <property type="term" value="F:hexosyltransferase activity"/>
    <property type="evidence" value="ECO:0007669"/>
    <property type="project" value="TreeGrafter"/>
</dbReference>
<proteinExistence type="predicted"/>
<dbReference type="OrthoDB" id="9808602at2"/>
<dbReference type="EC" id="2.4.1.-" evidence="3"/>
<name>A0A127PSN6_9BURK</name>
<dbReference type="Pfam" id="PF03808">
    <property type="entry name" value="Glyco_tran_WecG"/>
    <property type="match status" value="1"/>
</dbReference>
<reference evidence="3 4" key="1">
    <citation type="submission" date="2015-11" db="EMBL/GenBank/DDBJ databases">
        <title>Exploring the genomic traits of fungus-feeding bacterial genus Collimonas.</title>
        <authorList>
            <person name="Song C."/>
            <person name="Schmidt R."/>
            <person name="de Jager V."/>
            <person name="Krzyzanowska D."/>
            <person name="Jongedijk E."/>
            <person name="Cankar K."/>
            <person name="Beekwilder J."/>
            <person name="van Veen A."/>
            <person name="de Boer W."/>
            <person name="van Veen J.A."/>
            <person name="Garbeva P."/>
        </authorList>
    </citation>
    <scope>NUCLEOTIDE SEQUENCE [LARGE SCALE GENOMIC DNA]</scope>
    <source>
        <strain evidence="3 4">Ter282</strain>
    </source>
</reference>
<evidence type="ECO:0000313" key="3">
    <source>
        <dbReference type="EMBL" id="AMP10686.1"/>
    </source>
</evidence>
<dbReference type="RefSeq" id="WP_061533876.1">
    <property type="nucleotide sequence ID" value="NZ_CP013233.1"/>
</dbReference>
<keyword evidence="1 3" id="KW-0328">Glycosyltransferase</keyword>
<keyword evidence="2 3" id="KW-0808">Transferase</keyword>
<dbReference type="PANTHER" id="PTHR34136">
    <property type="match status" value="1"/>
</dbReference>
<dbReference type="EMBL" id="CP013235">
    <property type="protein sequence ID" value="AMP10686.1"/>
    <property type="molecule type" value="Genomic_DNA"/>
</dbReference>
<dbReference type="Proteomes" id="UP000071778">
    <property type="component" value="Chromosome"/>
</dbReference>
<dbReference type="PATRIC" id="fig|279058.17.peg.3221"/>
<dbReference type="NCBIfam" id="TIGR00696">
    <property type="entry name" value="wecG_tagA_cpsF"/>
    <property type="match status" value="1"/>
</dbReference>
<evidence type="ECO:0000313" key="4">
    <source>
        <dbReference type="Proteomes" id="UP000071778"/>
    </source>
</evidence>